<keyword evidence="2" id="KW-1185">Reference proteome</keyword>
<comment type="caution">
    <text evidence="1">The sequence shown here is derived from an EMBL/GenBank/DDBJ whole genome shotgun (WGS) entry which is preliminary data.</text>
</comment>
<name>A0A542DW63_9MICO</name>
<dbReference type="AlphaFoldDB" id="A0A542DW63"/>
<dbReference type="Pfam" id="PF09438">
    <property type="entry name" value="DUF2017"/>
    <property type="match status" value="1"/>
</dbReference>
<organism evidence="1 2">
    <name type="scientific">Lapillicoccus jejuensis</name>
    <dbReference type="NCBI Taxonomy" id="402171"/>
    <lineage>
        <taxon>Bacteria</taxon>
        <taxon>Bacillati</taxon>
        <taxon>Actinomycetota</taxon>
        <taxon>Actinomycetes</taxon>
        <taxon>Micrococcales</taxon>
        <taxon>Intrasporangiaceae</taxon>
        <taxon>Lapillicoccus</taxon>
    </lineage>
</organism>
<evidence type="ECO:0000313" key="1">
    <source>
        <dbReference type="EMBL" id="TQJ07154.1"/>
    </source>
</evidence>
<dbReference type="InterPro" id="IPR018561">
    <property type="entry name" value="AosR"/>
</dbReference>
<dbReference type="OrthoDB" id="3268479at2"/>
<evidence type="ECO:0000313" key="2">
    <source>
        <dbReference type="Proteomes" id="UP000317893"/>
    </source>
</evidence>
<proteinExistence type="predicted"/>
<gene>
    <name evidence="1" type="ORF">FB458_0207</name>
</gene>
<accession>A0A542DW63</accession>
<dbReference type="Proteomes" id="UP000317893">
    <property type="component" value="Unassembled WGS sequence"/>
</dbReference>
<reference evidence="1 2" key="1">
    <citation type="submission" date="2019-06" db="EMBL/GenBank/DDBJ databases">
        <title>Sequencing the genomes of 1000 actinobacteria strains.</title>
        <authorList>
            <person name="Klenk H.-P."/>
        </authorList>
    </citation>
    <scope>NUCLEOTIDE SEQUENCE [LARGE SCALE GENOMIC DNA]</scope>
    <source>
        <strain evidence="1 2">DSM 18607</strain>
    </source>
</reference>
<dbReference type="EMBL" id="VFMN01000001">
    <property type="protein sequence ID" value="TQJ07154.1"/>
    <property type="molecule type" value="Genomic_DNA"/>
</dbReference>
<protein>
    <submittedName>
        <fullName evidence="1">Uncharacterized protein DUF2017</fullName>
    </submittedName>
</protein>
<sequence>MARAFKRKGERYVARMDELERNIVAGLMEQTRDLLAPPERPSTGDPFEDLVAGLGISLAAEDQVPEAPAAPEDRDPALDRLLPTAHRGDDQVAAEFRRLTEHDLRDRKAAGLAVAVGALRAATGDRLELTKEQAHATVVALTDTRLLLGERMGLRTDEDATELHERAASLDPDDPAVYAISVYEFLTWLQESLTGALMGRGLFG</sequence>
<dbReference type="RefSeq" id="WP_141845987.1">
    <property type="nucleotide sequence ID" value="NZ_BAAAPR010000018.1"/>
</dbReference>